<name>A0A0J8DT88_BETVV</name>
<evidence type="ECO:0000313" key="1">
    <source>
        <dbReference type="EMBL" id="KMS93985.1"/>
    </source>
</evidence>
<evidence type="ECO:0000313" key="2">
    <source>
        <dbReference type="Proteomes" id="UP000035740"/>
    </source>
</evidence>
<reference evidence="1 2" key="1">
    <citation type="journal article" date="2014" name="Nature">
        <title>The genome of the recently domesticated crop plant sugar beet (Beta vulgaris).</title>
        <authorList>
            <person name="Dohm J.C."/>
            <person name="Minoche A.E."/>
            <person name="Holtgrawe D."/>
            <person name="Capella-Gutierrez S."/>
            <person name="Zakrzewski F."/>
            <person name="Tafer H."/>
            <person name="Rupp O."/>
            <person name="Sorensen T.R."/>
            <person name="Stracke R."/>
            <person name="Reinhardt R."/>
            <person name="Goesmann A."/>
            <person name="Kraft T."/>
            <person name="Schulz B."/>
            <person name="Stadler P.F."/>
            <person name="Schmidt T."/>
            <person name="Gabaldon T."/>
            <person name="Lehrach H."/>
            <person name="Weisshaar B."/>
            <person name="Himmelbauer H."/>
        </authorList>
    </citation>
    <scope>NUCLEOTIDE SEQUENCE [LARGE SCALE GENOMIC DNA]</scope>
    <source>
        <tissue evidence="1">Taproot</tissue>
    </source>
</reference>
<dbReference type="Gramene" id="KMS93985">
    <property type="protein sequence ID" value="KMS93985"/>
    <property type="gene ID" value="BVRB_025950"/>
</dbReference>
<proteinExistence type="predicted"/>
<sequence length="49" mass="5447">MSDNDGDVVKCIMPLDTVIRLACPESAILLIPRELPIESGTWGYPVRFD</sequence>
<accession>A0A0J8DT88</accession>
<organism evidence="1 2">
    <name type="scientific">Beta vulgaris subsp. vulgaris</name>
    <name type="common">Beet</name>
    <dbReference type="NCBI Taxonomy" id="3555"/>
    <lineage>
        <taxon>Eukaryota</taxon>
        <taxon>Viridiplantae</taxon>
        <taxon>Streptophyta</taxon>
        <taxon>Embryophyta</taxon>
        <taxon>Tracheophyta</taxon>
        <taxon>Spermatophyta</taxon>
        <taxon>Magnoliopsida</taxon>
        <taxon>eudicotyledons</taxon>
        <taxon>Gunneridae</taxon>
        <taxon>Pentapetalae</taxon>
        <taxon>Caryophyllales</taxon>
        <taxon>Chenopodiaceae</taxon>
        <taxon>Betoideae</taxon>
        <taxon>Beta</taxon>
    </lineage>
</organism>
<protein>
    <submittedName>
        <fullName evidence="1">Uncharacterized protein</fullName>
    </submittedName>
</protein>
<dbReference type="Proteomes" id="UP000035740">
    <property type="component" value="Unassembled WGS sequence"/>
</dbReference>
<dbReference type="AlphaFoldDB" id="A0A0J8DT88"/>
<gene>
    <name evidence="1" type="ORF">BVRB_025950</name>
</gene>
<feature type="non-terminal residue" evidence="1">
    <location>
        <position position="49"/>
    </location>
</feature>
<dbReference type="EMBL" id="KQ097138">
    <property type="protein sequence ID" value="KMS93985.1"/>
    <property type="molecule type" value="Genomic_DNA"/>
</dbReference>
<keyword evidence="2" id="KW-1185">Reference proteome</keyword>